<reference evidence="13 14" key="1">
    <citation type="submission" date="2018-07" db="EMBL/GenBank/DDBJ databases">
        <title>Complete genome sequence of soil actinomycete Streptomyces cavourensis tj430.</title>
        <authorList>
            <person name="Wang P."/>
            <person name="Huang Y."/>
        </authorList>
    </citation>
    <scope>NUCLEOTIDE SEQUENCE [LARGE SCALE GENOMIC DNA]</scope>
    <source>
        <strain evidence="13 14">TJ430</strain>
    </source>
</reference>
<evidence type="ECO:0000256" key="4">
    <source>
        <dbReference type="ARBA" id="ARBA00022898"/>
    </source>
</evidence>
<dbReference type="PANTHER" id="PTHR30511">
    <property type="entry name" value="ALANINE RACEMASE"/>
    <property type="match status" value="1"/>
</dbReference>
<feature type="binding site" evidence="7 9">
    <location>
        <position position="137"/>
    </location>
    <ligand>
        <name>substrate</name>
    </ligand>
</feature>
<dbReference type="Pfam" id="PF01168">
    <property type="entry name" value="Ala_racemase_N"/>
    <property type="match status" value="1"/>
</dbReference>
<dbReference type="HAMAP" id="MF_01201">
    <property type="entry name" value="Ala_racemase"/>
    <property type="match status" value="1"/>
</dbReference>
<dbReference type="NCBIfam" id="TIGR00492">
    <property type="entry name" value="alr"/>
    <property type="match status" value="1"/>
</dbReference>
<dbReference type="CDD" id="cd00430">
    <property type="entry name" value="PLPDE_III_AR"/>
    <property type="match status" value="1"/>
</dbReference>
<gene>
    <name evidence="13" type="ORF">DTW94_21050</name>
</gene>
<dbReference type="Proteomes" id="UP000253779">
    <property type="component" value="Chromosome"/>
</dbReference>
<evidence type="ECO:0000256" key="2">
    <source>
        <dbReference type="ARBA" id="ARBA00001933"/>
    </source>
</evidence>
<protein>
    <recommendedName>
        <fullName evidence="6 7">Alanine racemase</fullName>
        <ecNumber evidence="3 7">5.1.1.1</ecNumber>
    </recommendedName>
</protein>
<dbReference type="GO" id="GO:0005829">
    <property type="term" value="C:cytosol"/>
    <property type="evidence" value="ECO:0007669"/>
    <property type="project" value="TreeGrafter"/>
</dbReference>
<accession>A0AAD0VIH7</accession>
<feature type="region of interest" description="Disordered" evidence="11">
    <location>
        <begin position="417"/>
        <end position="454"/>
    </location>
</feature>
<comment type="cofactor">
    <cofactor evidence="2 7 8">
        <name>pyridoxal 5'-phosphate</name>
        <dbReference type="ChEBI" id="CHEBI:597326"/>
    </cofactor>
</comment>
<dbReference type="GO" id="GO:0030632">
    <property type="term" value="P:D-alanine biosynthetic process"/>
    <property type="evidence" value="ECO:0007669"/>
    <property type="project" value="UniProtKB-UniRule"/>
</dbReference>
<dbReference type="InterPro" id="IPR001608">
    <property type="entry name" value="Ala_racemase_N"/>
</dbReference>
<dbReference type="SMART" id="SM01005">
    <property type="entry name" value="Ala_racemase_C"/>
    <property type="match status" value="1"/>
</dbReference>
<dbReference type="Gene3D" id="2.40.37.10">
    <property type="entry name" value="Lyase, Ornithine Decarboxylase, Chain A, domain 1"/>
    <property type="match status" value="1"/>
</dbReference>
<keyword evidence="4 7" id="KW-0663">Pyridoxal phosphate</keyword>
<dbReference type="InterPro" id="IPR011079">
    <property type="entry name" value="Ala_racemase_C"/>
</dbReference>
<dbReference type="FunFam" id="3.20.20.10:FF:000002">
    <property type="entry name" value="Alanine racemase"/>
    <property type="match status" value="1"/>
</dbReference>
<feature type="coiled-coil region" evidence="10">
    <location>
        <begin position="8"/>
        <end position="35"/>
    </location>
</feature>
<comment type="function">
    <text evidence="7">Catalyzes the interconversion of L-alanine and D-alanine. May also act on other amino acids.</text>
</comment>
<dbReference type="SUPFAM" id="SSF51419">
    <property type="entry name" value="PLP-binding barrel"/>
    <property type="match status" value="1"/>
</dbReference>
<evidence type="ECO:0000256" key="3">
    <source>
        <dbReference type="ARBA" id="ARBA00013089"/>
    </source>
</evidence>
<evidence type="ECO:0000256" key="5">
    <source>
        <dbReference type="ARBA" id="ARBA00023235"/>
    </source>
</evidence>
<dbReference type="Gene3D" id="3.20.20.10">
    <property type="entry name" value="Alanine racemase"/>
    <property type="match status" value="1"/>
</dbReference>
<dbReference type="GO" id="GO:0030170">
    <property type="term" value="F:pyridoxal phosphate binding"/>
    <property type="evidence" value="ECO:0007669"/>
    <property type="project" value="UniProtKB-UniRule"/>
</dbReference>
<feature type="active site" description="Proton acceptor; specific for D-alanine" evidence="7">
    <location>
        <position position="39"/>
    </location>
</feature>
<evidence type="ECO:0000256" key="8">
    <source>
        <dbReference type="PIRSR" id="PIRSR600821-50"/>
    </source>
</evidence>
<keyword evidence="10" id="KW-0175">Coiled coil</keyword>
<dbReference type="PROSITE" id="PS00395">
    <property type="entry name" value="ALANINE_RACEMASE"/>
    <property type="match status" value="1"/>
</dbReference>
<feature type="domain" description="Alanine racemase C-terminal" evidence="12">
    <location>
        <begin position="250"/>
        <end position="377"/>
    </location>
</feature>
<keyword evidence="5 7" id="KW-0413">Isomerase</keyword>
<comment type="similarity">
    <text evidence="7">Belongs to the alanine racemase family.</text>
</comment>
<sequence length="454" mass="46495">MNETASLRARAEIDLAALRANVRALRERAAGAQLMAVVKSDGYGHGAVPCARAAREAGATWLGTATPHEALALRAAGLDGRIMCWLWTPGGPWREAIEADIDVSVSALWSLREAVAGAAAAGRPARVQLKADTGLGRAGCQPADWPELVAEARAAERTGAIRITGLWSHLACADEPGHPSIAAQLSAFRDMVAYAEKEGVDPEVRHLANSPATLTLPETHFDLVRTGIAMYGISPAPELGTPAELGLRPVMTLAAAVALVKDVPAGHGVSYGHHYATADETTLGLIPVGYADGIPRHASGRGPVLVGGRVRTAAGRVAMDQFVVDLGGDRPEPGAEALLFGPGDRGEPSVEDWAVAADTIGYEIVTRIGTRVPRVYVNESAGAVDGSAGTVGRASGAPEAGAASGRVATVNGTAAGAGSEAVGHVNGAPTTAHEAARTAPTTADPTRAEARRGE</sequence>
<evidence type="ECO:0000256" key="6">
    <source>
        <dbReference type="ARBA" id="ARBA00072221"/>
    </source>
</evidence>
<dbReference type="EMBL" id="CP030930">
    <property type="protein sequence ID" value="AXI75935.1"/>
    <property type="molecule type" value="Genomic_DNA"/>
</dbReference>
<dbReference type="InterPro" id="IPR029066">
    <property type="entry name" value="PLP-binding_barrel"/>
</dbReference>
<evidence type="ECO:0000259" key="12">
    <source>
        <dbReference type="SMART" id="SM01005"/>
    </source>
</evidence>
<evidence type="ECO:0000313" key="14">
    <source>
        <dbReference type="Proteomes" id="UP000253779"/>
    </source>
</evidence>
<evidence type="ECO:0000256" key="10">
    <source>
        <dbReference type="SAM" id="Coils"/>
    </source>
</evidence>
<evidence type="ECO:0000256" key="1">
    <source>
        <dbReference type="ARBA" id="ARBA00000316"/>
    </source>
</evidence>
<feature type="binding site" evidence="7 9">
    <location>
        <position position="319"/>
    </location>
    <ligand>
        <name>substrate</name>
    </ligand>
</feature>
<name>A0AAD0VIH7_9ACTN</name>
<comment type="catalytic activity">
    <reaction evidence="1 7">
        <text>L-alanine = D-alanine</text>
        <dbReference type="Rhea" id="RHEA:20249"/>
        <dbReference type="ChEBI" id="CHEBI:57416"/>
        <dbReference type="ChEBI" id="CHEBI:57972"/>
        <dbReference type="EC" id="5.1.1.1"/>
    </reaction>
</comment>
<dbReference type="GO" id="GO:0009252">
    <property type="term" value="P:peptidoglycan biosynthetic process"/>
    <property type="evidence" value="ECO:0007669"/>
    <property type="project" value="TreeGrafter"/>
</dbReference>
<dbReference type="InterPro" id="IPR009006">
    <property type="entry name" value="Ala_racemase/Decarboxylase_C"/>
</dbReference>
<dbReference type="GO" id="GO:0008784">
    <property type="term" value="F:alanine racemase activity"/>
    <property type="evidence" value="ECO:0007669"/>
    <property type="project" value="UniProtKB-UniRule"/>
</dbReference>
<dbReference type="AlphaFoldDB" id="A0AAD0VIH7"/>
<feature type="active site" description="Proton acceptor; specific for L-alanine" evidence="7">
    <location>
        <position position="271"/>
    </location>
</feature>
<dbReference type="PRINTS" id="PR00992">
    <property type="entry name" value="ALARACEMASE"/>
</dbReference>
<evidence type="ECO:0000256" key="9">
    <source>
        <dbReference type="PIRSR" id="PIRSR600821-52"/>
    </source>
</evidence>
<evidence type="ECO:0000313" key="13">
    <source>
        <dbReference type="EMBL" id="AXI75935.1"/>
    </source>
</evidence>
<dbReference type="InterPro" id="IPR020622">
    <property type="entry name" value="Ala_racemase_pyridoxalP-BS"/>
</dbReference>
<evidence type="ECO:0000256" key="11">
    <source>
        <dbReference type="SAM" id="MobiDB-lite"/>
    </source>
</evidence>
<proteinExistence type="inferred from homology"/>
<feature type="modified residue" description="N6-(pyridoxal phosphate)lysine" evidence="7 8">
    <location>
        <position position="39"/>
    </location>
</feature>
<organism evidence="13 14">
    <name type="scientific">Streptomyces cavourensis</name>
    <dbReference type="NCBI Taxonomy" id="67258"/>
    <lineage>
        <taxon>Bacteria</taxon>
        <taxon>Bacillati</taxon>
        <taxon>Actinomycetota</taxon>
        <taxon>Actinomycetes</taxon>
        <taxon>Kitasatosporales</taxon>
        <taxon>Streptomycetaceae</taxon>
        <taxon>Streptomyces</taxon>
    </lineage>
</organism>
<dbReference type="Pfam" id="PF00842">
    <property type="entry name" value="Ala_racemase_C"/>
    <property type="match status" value="1"/>
</dbReference>
<dbReference type="PANTHER" id="PTHR30511:SF0">
    <property type="entry name" value="ALANINE RACEMASE, CATABOLIC-RELATED"/>
    <property type="match status" value="1"/>
</dbReference>
<dbReference type="FunFam" id="2.40.37.10:FF:000015">
    <property type="entry name" value="Alanine racemase"/>
    <property type="match status" value="1"/>
</dbReference>
<dbReference type="InterPro" id="IPR000821">
    <property type="entry name" value="Ala_racemase"/>
</dbReference>
<dbReference type="SUPFAM" id="SSF50621">
    <property type="entry name" value="Alanine racemase C-terminal domain-like"/>
    <property type="match status" value="1"/>
</dbReference>
<evidence type="ECO:0000256" key="7">
    <source>
        <dbReference type="HAMAP-Rule" id="MF_01201"/>
    </source>
</evidence>
<comment type="pathway">
    <text evidence="7">Amino-acid biosynthesis; D-alanine biosynthesis; D-alanine from L-alanine: step 1/1.</text>
</comment>
<dbReference type="EC" id="5.1.1.1" evidence="3 7"/>